<gene>
    <name evidence="3" type="ORF">JWS13_28530</name>
</gene>
<protein>
    <recommendedName>
        <fullName evidence="2">Acyl-CoA dehydrogenase/oxidase C-terminal domain-containing protein</fullName>
    </recommendedName>
</protein>
<dbReference type="EMBL" id="CP070619">
    <property type="protein sequence ID" value="QSE95590.1"/>
    <property type="molecule type" value="Genomic_DNA"/>
</dbReference>
<feature type="domain" description="Acyl-CoA dehydrogenase/oxidase C-terminal" evidence="2">
    <location>
        <begin position="2"/>
        <end position="80"/>
    </location>
</feature>
<keyword evidence="4" id="KW-1185">Reference proteome</keyword>
<reference evidence="3 4" key="1">
    <citation type="journal article" date="2021" name="Microbiol. Resour. Announc.">
        <title>Complete Genome Sequences of Two Rhodococcus sp. Strains with Large and Linear Chromosomes, Isolated from Apple Rhizosphere.</title>
        <authorList>
            <person name="Benning S."/>
            <person name="Brugnone N."/>
            <person name="Siani R."/>
            <person name="Kublik S."/>
            <person name="Schloter M."/>
            <person name="Rad V."/>
        </authorList>
    </citation>
    <scope>NUCLEOTIDE SEQUENCE [LARGE SCALE GENOMIC DNA]</scope>
    <source>
        <strain evidence="3 4">R79</strain>
    </source>
</reference>
<dbReference type="SUPFAM" id="SSF47203">
    <property type="entry name" value="Acyl-CoA dehydrogenase C-terminal domain-like"/>
    <property type="match status" value="1"/>
</dbReference>
<reference evidence="3 4" key="2">
    <citation type="journal article" date="2022" name="Arch. Microbiol.">
        <title>Rhodococcus pseudokoreensis sp. nov. isolated from the rhizosphere of young M26 apple rootstocks.</title>
        <authorList>
            <person name="Kampfer P."/>
            <person name="Glaeser S.P."/>
            <person name="Blom J."/>
            <person name="Wolf J."/>
            <person name="Benning S."/>
            <person name="Schloter M."/>
            <person name="Neumann-Schaal M."/>
        </authorList>
    </citation>
    <scope>NUCLEOTIDE SEQUENCE [LARGE SCALE GENOMIC DNA]</scope>
    <source>
        <strain evidence="3 4">R79</strain>
    </source>
</reference>
<evidence type="ECO:0000259" key="2">
    <source>
        <dbReference type="Pfam" id="PF00441"/>
    </source>
</evidence>
<organism evidence="3 4">
    <name type="scientific">Rhodococcus pseudokoreensis</name>
    <dbReference type="NCBI Taxonomy" id="2811421"/>
    <lineage>
        <taxon>Bacteria</taxon>
        <taxon>Bacillati</taxon>
        <taxon>Actinomycetota</taxon>
        <taxon>Actinomycetes</taxon>
        <taxon>Mycobacteriales</taxon>
        <taxon>Nocardiaceae</taxon>
        <taxon>Rhodococcus</taxon>
    </lineage>
</organism>
<name>A0A974ZZ23_9NOCA</name>
<evidence type="ECO:0000256" key="1">
    <source>
        <dbReference type="ARBA" id="ARBA00022630"/>
    </source>
</evidence>
<dbReference type="InterPro" id="IPR009075">
    <property type="entry name" value="AcylCo_DH/oxidase_C"/>
</dbReference>
<dbReference type="InterPro" id="IPR036250">
    <property type="entry name" value="AcylCo_DH-like_C"/>
</dbReference>
<dbReference type="Pfam" id="PF00441">
    <property type="entry name" value="Acyl-CoA_dh_1"/>
    <property type="match status" value="1"/>
</dbReference>
<dbReference type="Gene3D" id="1.20.140.10">
    <property type="entry name" value="Butyryl-CoA Dehydrogenase, subunit A, domain 3"/>
    <property type="match status" value="1"/>
</dbReference>
<evidence type="ECO:0000313" key="4">
    <source>
        <dbReference type="Proteomes" id="UP000662986"/>
    </source>
</evidence>
<keyword evidence="1" id="KW-0285">Flavoprotein</keyword>
<accession>A0A974ZZ23</accession>
<proteinExistence type="predicted"/>
<dbReference type="Proteomes" id="UP000662986">
    <property type="component" value="Chromosome"/>
</dbReference>
<evidence type="ECO:0000313" key="3">
    <source>
        <dbReference type="EMBL" id="QSE95590.1"/>
    </source>
</evidence>
<sequence length="81" mass="8725">MKNHKAFGHSIGQFQHNGLPLADLVTRIEVARAFIDQYAIAHVGAELTPIDAANANAESCFSQVQNDVIAHCVEVRGGRAI</sequence>